<comment type="caution">
    <text evidence="2">The sequence shown here is derived from an EMBL/GenBank/DDBJ whole genome shotgun (WGS) entry which is preliminary data.</text>
</comment>
<dbReference type="AlphaFoldDB" id="A0A318EQ11"/>
<dbReference type="EMBL" id="QICS01000008">
    <property type="protein sequence ID" value="PXV88463.1"/>
    <property type="molecule type" value="Genomic_DNA"/>
</dbReference>
<evidence type="ECO:0008006" key="4">
    <source>
        <dbReference type="Google" id="ProtNLM"/>
    </source>
</evidence>
<evidence type="ECO:0000256" key="1">
    <source>
        <dbReference type="SAM" id="Coils"/>
    </source>
</evidence>
<evidence type="ECO:0000313" key="3">
    <source>
        <dbReference type="Proteomes" id="UP000247523"/>
    </source>
</evidence>
<proteinExistence type="predicted"/>
<sequence>MIDMAKKISFGLSVSEVNKAIQEVEAYKKELNNKVQIFARRLSEFGLITARAIIQSHTASGSTIGSLRVVTDSTGQITRMRVVVESEAILFLEFGAGITYNQGNENPKAGKLGYGVGTYPDQTHAYDPNGWWYQDENGEWKHSYGTKAVMPMYTASLVMASSVVKIAREVFKS</sequence>
<dbReference type="Proteomes" id="UP000247523">
    <property type="component" value="Unassembled WGS sequence"/>
</dbReference>
<gene>
    <name evidence="2" type="ORF">C8E03_108190</name>
</gene>
<organism evidence="2 3">
    <name type="scientific">Lachnotalea glycerini</name>
    <dbReference type="NCBI Taxonomy" id="1763509"/>
    <lineage>
        <taxon>Bacteria</taxon>
        <taxon>Bacillati</taxon>
        <taxon>Bacillota</taxon>
        <taxon>Clostridia</taxon>
        <taxon>Lachnospirales</taxon>
        <taxon>Lachnospiraceae</taxon>
        <taxon>Lachnotalea</taxon>
    </lineage>
</organism>
<reference evidence="2 3" key="1">
    <citation type="submission" date="2018-05" db="EMBL/GenBank/DDBJ databases">
        <title>Genomic Encyclopedia of Type Strains, Phase IV (KMG-IV): sequencing the most valuable type-strain genomes for metagenomic binning, comparative biology and taxonomic classification.</title>
        <authorList>
            <person name="Goeker M."/>
        </authorList>
    </citation>
    <scope>NUCLEOTIDE SEQUENCE [LARGE SCALE GENOMIC DNA]</scope>
    <source>
        <strain evidence="2 3">DSM 28816</strain>
    </source>
</reference>
<keyword evidence="1" id="KW-0175">Coiled coil</keyword>
<evidence type="ECO:0000313" key="2">
    <source>
        <dbReference type="EMBL" id="PXV88463.1"/>
    </source>
</evidence>
<name>A0A318EQ11_9FIRM</name>
<feature type="coiled-coil region" evidence="1">
    <location>
        <begin position="14"/>
        <end position="41"/>
    </location>
</feature>
<accession>A0A318EQ11</accession>
<protein>
    <recommendedName>
        <fullName evidence="4">HK97 gp10 family phage protein</fullName>
    </recommendedName>
</protein>